<evidence type="ECO:0000256" key="1">
    <source>
        <dbReference type="SAM" id="MobiDB-lite"/>
    </source>
</evidence>
<organism evidence="2 3">
    <name type="scientific">Methylorubrum populi</name>
    <dbReference type="NCBI Taxonomy" id="223967"/>
    <lineage>
        <taxon>Bacteria</taxon>
        <taxon>Pseudomonadati</taxon>
        <taxon>Pseudomonadota</taxon>
        <taxon>Alphaproteobacteria</taxon>
        <taxon>Hyphomicrobiales</taxon>
        <taxon>Methylobacteriaceae</taxon>
        <taxon>Methylorubrum</taxon>
    </lineage>
</organism>
<name>A0A160PEU5_9HYPH</name>
<feature type="compositionally biased region" description="Basic and acidic residues" evidence="1">
    <location>
        <begin position="10"/>
        <end position="27"/>
    </location>
</feature>
<dbReference type="Proteomes" id="UP000218288">
    <property type="component" value="Chromosome"/>
</dbReference>
<reference evidence="2 3" key="1">
    <citation type="journal article" date="2016" name="Genome Announc.">
        <title>Complete Genome Sequence of Methylobacterium populi P-1M, Isolated from Pink-Pigmented Household Biofilm.</title>
        <authorList>
            <person name="Morohoshi T."/>
            <person name="Ikeda T."/>
        </authorList>
    </citation>
    <scope>NUCLEOTIDE SEQUENCE [LARGE SCALE GENOMIC DNA]</scope>
    <source>
        <strain evidence="2 3">P-1M</strain>
    </source>
</reference>
<proteinExistence type="predicted"/>
<evidence type="ECO:0000313" key="3">
    <source>
        <dbReference type="Proteomes" id="UP000218288"/>
    </source>
</evidence>
<sequence>MADEELMPGRGDRDELGGTLHHGEHERLRDQDEIHEPAVPHADVPAHAGARQTTAMRQLWGGRVDERLPGCGAFVNKVATMEK</sequence>
<gene>
    <name evidence="2" type="primary">cadA1</name>
    <name evidence="2" type="ORF">MPPM_2501</name>
</gene>
<evidence type="ECO:0000313" key="2">
    <source>
        <dbReference type="EMBL" id="BAU91106.1"/>
    </source>
</evidence>
<protein>
    <submittedName>
        <fullName evidence="2">Cadmium-transporting ATPase</fullName>
    </submittedName>
</protein>
<accession>A0A160PEU5</accession>
<dbReference type="AlphaFoldDB" id="A0A160PEU5"/>
<feature type="region of interest" description="Disordered" evidence="1">
    <location>
        <begin position="1"/>
        <end position="27"/>
    </location>
</feature>
<dbReference type="EMBL" id="AP014809">
    <property type="protein sequence ID" value="BAU91106.1"/>
    <property type="molecule type" value="Genomic_DNA"/>
</dbReference>